<reference evidence="2" key="1">
    <citation type="journal article" date="2024" name="Syst. Appl. Microbiol.">
        <title>First single-strain enrichments of Electrothrix cable bacteria, description of E. aestuarii sp. nov. and E. rattekaaiensis sp. nov., and proposal of a cable bacteria taxonomy following the rules of the SeqCode.</title>
        <authorList>
            <person name="Plum-Jensen L.E."/>
            <person name="Schramm A."/>
            <person name="Marshall I.P.G."/>
        </authorList>
    </citation>
    <scope>NUCLEOTIDE SEQUENCE</scope>
    <source>
        <strain evidence="2">Rat1</strain>
    </source>
</reference>
<feature type="signal peptide" evidence="1">
    <location>
        <begin position="1"/>
        <end position="27"/>
    </location>
</feature>
<feature type="chain" id="PRO_5043650239" evidence="1">
    <location>
        <begin position="28"/>
        <end position="330"/>
    </location>
</feature>
<accession>A0AAU8LTZ6</accession>
<keyword evidence="1" id="KW-0732">Signal</keyword>
<dbReference type="EMBL" id="CP159373">
    <property type="protein sequence ID" value="XCN72646.1"/>
    <property type="molecule type" value="Genomic_DNA"/>
</dbReference>
<name>A0AAU8LTZ6_9BACT</name>
<proteinExistence type="predicted"/>
<organism evidence="2">
    <name type="scientific">Candidatus Electrothrix aestuarii</name>
    <dbReference type="NCBI Taxonomy" id="3062594"/>
    <lineage>
        <taxon>Bacteria</taxon>
        <taxon>Pseudomonadati</taxon>
        <taxon>Thermodesulfobacteriota</taxon>
        <taxon>Desulfobulbia</taxon>
        <taxon>Desulfobulbales</taxon>
        <taxon>Desulfobulbaceae</taxon>
        <taxon>Candidatus Electrothrix</taxon>
    </lineage>
</organism>
<dbReference type="AlphaFoldDB" id="A0AAU8LTZ6"/>
<sequence length="330" mass="37341">MAQKYMTRFIIMAILLLHCVSGNELNAEEFEGPQPQVQQADKIRVIYYTEGPHAISLEDKNLNSVPDQAEDILTQTMAAYYLFVETLGFPAPLQSIHFHPAKFLDIIICSQELPLAEGGLEGLPGKAFAQPLPSQAPGDPADTLSIVLKISSAINAEEDQTPAREFFHLIQYGTTFFKNKWFTEGTSRWAEYGLRNEDPEESSPTPAIWPLSDEQTTALFEMEEQAAENFWTPLAAKMNNRGVIPFTPALYKIMPLLYSNKQPVFKSMRFPGWMFIRDVLIELGRTDDIALRELGYQEWTKDNEASPKNNKYIMEAVSTVVTRYKAAFLL</sequence>
<reference evidence="2" key="2">
    <citation type="submission" date="2024-06" db="EMBL/GenBank/DDBJ databases">
        <authorList>
            <person name="Plum-Jensen L.E."/>
            <person name="Schramm A."/>
            <person name="Marshall I.P.G."/>
        </authorList>
    </citation>
    <scope>NUCLEOTIDE SEQUENCE</scope>
    <source>
        <strain evidence="2">Rat1</strain>
    </source>
</reference>
<gene>
    <name evidence="2" type="ORF">Q3M24_20505</name>
</gene>
<evidence type="ECO:0000313" key="2">
    <source>
        <dbReference type="EMBL" id="XCN72646.1"/>
    </source>
</evidence>
<dbReference type="KEGG" id="eaj:Q3M24_20505"/>
<protein>
    <submittedName>
        <fullName evidence="2">Uncharacterized protein</fullName>
    </submittedName>
</protein>
<evidence type="ECO:0000256" key="1">
    <source>
        <dbReference type="SAM" id="SignalP"/>
    </source>
</evidence>